<dbReference type="EMBL" id="QXFV01000679">
    <property type="protein sequence ID" value="KAE9030808.1"/>
    <property type="molecule type" value="Genomic_DNA"/>
</dbReference>
<gene>
    <name evidence="2" type="ORF">PR001_g11162</name>
    <name evidence="1" type="ORF">PR002_g11386</name>
    <name evidence="3" type="ORF">PR003_g11860</name>
</gene>
<dbReference type="EMBL" id="QXFT01000694">
    <property type="protein sequence ID" value="KAE9337739.1"/>
    <property type="molecule type" value="Genomic_DNA"/>
</dbReference>
<reference evidence="4 6" key="1">
    <citation type="submission" date="2018-09" db="EMBL/GenBank/DDBJ databases">
        <title>Genomic investigation of the strawberry pathogen Phytophthora fragariae indicates pathogenicity is determined by transcriptional variation in three key races.</title>
        <authorList>
            <person name="Adams T.M."/>
            <person name="Armitage A.D."/>
            <person name="Sobczyk M.K."/>
            <person name="Bates H.J."/>
            <person name="Dunwell J.M."/>
            <person name="Nellist C.F."/>
            <person name="Harrison R.J."/>
        </authorList>
    </citation>
    <scope>NUCLEOTIDE SEQUENCE [LARGE SCALE GENOMIC DNA]</scope>
    <source>
        <strain evidence="2 4">SCRP249</strain>
        <strain evidence="1 6">SCRP324</strain>
        <strain evidence="3 5">SCRP333</strain>
    </source>
</reference>
<dbReference type="EMBL" id="QXFU01000680">
    <property type="protein sequence ID" value="KAE9024679.1"/>
    <property type="molecule type" value="Genomic_DNA"/>
</dbReference>
<evidence type="ECO:0000313" key="3">
    <source>
        <dbReference type="EMBL" id="KAE9337739.1"/>
    </source>
</evidence>
<evidence type="ECO:0000313" key="1">
    <source>
        <dbReference type="EMBL" id="KAE9024679.1"/>
    </source>
</evidence>
<sequence>MGASKRKRTSKIKLFKNPFRAEYFRGHVASQHPPRWDAYQKMSATEKAACFSTKKQRIDSMANHVTTAKDMLEITVSARNVEGILDAMFVRTPEHVDMEILEFGMEEDEVTLAVGDTLDVAVQNSPTSHLFAQQLDGTYHERPSVPASD</sequence>
<proteinExistence type="predicted"/>
<dbReference type="Proteomes" id="UP000435112">
    <property type="component" value="Unassembled WGS sequence"/>
</dbReference>
<keyword evidence="5" id="KW-1185">Reference proteome</keyword>
<evidence type="ECO:0000313" key="2">
    <source>
        <dbReference type="EMBL" id="KAE9030808.1"/>
    </source>
</evidence>
<dbReference type="Proteomes" id="UP000429607">
    <property type="component" value="Unassembled WGS sequence"/>
</dbReference>
<name>A0A6A3LYT5_9STRA</name>
<dbReference type="PANTHER" id="PTHR37067">
    <property type="entry name" value="PX DOMAIN-CONTAINING PROTEIN"/>
    <property type="match status" value="1"/>
</dbReference>
<dbReference type="Proteomes" id="UP000434957">
    <property type="component" value="Unassembled WGS sequence"/>
</dbReference>
<evidence type="ECO:0000313" key="4">
    <source>
        <dbReference type="Proteomes" id="UP000429607"/>
    </source>
</evidence>
<comment type="caution">
    <text evidence="1">The sequence shown here is derived from an EMBL/GenBank/DDBJ whole genome shotgun (WGS) entry which is preliminary data.</text>
</comment>
<accession>A0A6A3LYT5</accession>
<dbReference type="AlphaFoldDB" id="A0A6A3LYT5"/>
<dbReference type="PANTHER" id="PTHR37067:SF3">
    <property type="entry name" value="PX DOMAIN-CONTAINING PROTEIN"/>
    <property type="match status" value="1"/>
</dbReference>
<organism evidence="1 6">
    <name type="scientific">Phytophthora rubi</name>
    <dbReference type="NCBI Taxonomy" id="129364"/>
    <lineage>
        <taxon>Eukaryota</taxon>
        <taxon>Sar</taxon>
        <taxon>Stramenopiles</taxon>
        <taxon>Oomycota</taxon>
        <taxon>Peronosporomycetes</taxon>
        <taxon>Peronosporales</taxon>
        <taxon>Peronosporaceae</taxon>
        <taxon>Phytophthora</taxon>
    </lineage>
</organism>
<dbReference type="OrthoDB" id="10275277at2759"/>
<protein>
    <submittedName>
        <fullName evidence="1">Uncharacterized protein</fullName>
    </submittedName>
</protein>
<evidence type="ECO:0000313" key="5">
    <source>
        <dbReference type="Proteomes" id="UP000434957"/>
    </source>
</evidence>
<evidence type="ECO:0000313" key="6">
    <source>
        <dbReference type="Proteomes" id="UP000435112"/>
    </source>
</evidence>